<name>A0A9P0F2C6_BEMTA</name>
<feature type="compositionally biased region" description="Polar residues" evidence="1">
    <location>
        <begin position="792"/>
        <end position="806"/>
    </location>
</feature>
<feature type="region of interest" description="Disordered" evidence="1">
    <location>
        <begin position="678"/>
        <end position="862"/>
    </location>
</feature>
<evidence type="ECO:0000313" key="3">
    <source>
        <dbReference type="Proteomes" id="UP001152759"/>
    </source>
</evidence>
<feature type="compositionally biased region" description="Basic and acidic residues" evidence="1">
    <location>
        <begin position="12"/>
        <end position="25"/>
    </location>
</feature>
<feature type="compositionally biased region" description="Low complexity" evidence="1">
    <location>
        <begin position="824"/>
        <end position="836"/>
    </location>
</feature>
<evidence type="ECO:0000256" key="1">
    <source>
        <dbReference type="SAM" id="MobiDB-lite"/>
    </source>
</evidence>
<feature type="compositionally biased region" description="Polar residues" evidence="1">
    <location>
        <begin position="613"/>
        <end position="625"/>
    </location>
</feature>
<sequence>MAPWPEQSNEPKAPDKPSESEKCREVGSNPSKLNHSDSNDGDTCGVTLKSSDALADEKNPCVLSLDECQLKALLDEAIAYKNPIDREGKSDLFKELLEEAEADDKEEARSGGGAGGGTGIGTPSVQTNHYHNNYRRSNRAHRRDGVTVGERQLRGGSLQNIHAFSYELEGGRKRGKNRRNDGAGVNVSARQREGGSLPNNVDHVPQPDHLATAAALMLEDLHPLLPISLSRRKEMPIASETLSSATNYVVLDVNSSMNEEVSSAKQKNSNEDSAGGIELQELNSDRNDTVSYTSRATLEISEHSANNTNFDQKKSNSLLVKDSDEVDLPVVFSLNKNYGLVNGRDKAPIQLLSASNPLKSIVANDKGSTKESKSAKSNSETGAYSFSMQHVSFIAIPPHESTLGSDKASSMKEPDSGMQTKNGGIVSDKFVQQKSNLSSFFEHPSFLSIHHDAFSNGVTVFEFHDVNRLVQSKDSSYKSKPFDENGNSLGSTSVYRDASSMSERKKSRRAKIKNDHDDTILAENIEGHRGDRDINSLLKYIEAGGDGKHIKSSKLTNGPLVKQAKSKVKVSREKSTDGDTINRVTKNKRKEKLKKSNSLEEISKTKLEDLTNDSDSSSKTMPKKQTTLDDDDLGERQERMGAEEDSVYATSADECLLSQVKRRDLKMDRSMENLAADSEFHVVTKKQRRKKRRSVSNDRNTRGKTEQPRRNVGSFPPHDGTNHFPGRSRGLSPDKRRKSTSSMPPSDKSDCSDLDSVHSLPVSSTTPKCQVQKTSTSNGSTPQASYADIAKSTVSPPQGSTNNMNGSGKWPPVGKSTSAPLNISMSTSSVSPNESVSGKRKPNTAPSSVSSSTYEDSLTQSPDLVPSVTLSLKHKKDAMTSTSCDLPKLDCKGVNVNLNGIFSDDDANVNCVNKSISAVSQRNSSCTNVNELYVEFTLKQSESNENQFEEVTEVSCEETVFLKSSPKCNSETVSGSLTILIPNKNQKETKTPVSTNASLPPVILLDEELNHNQSLVDSELTFGFEVNEQLLKDSSSTATPSLQSNHLQTFDVSLRYQQPVMTNVSFNYDDIIIFIEKAWVDIQKDLISSKTSDGNRIIEYFSANQ</sequence>
<feature type="compositionally biased region" description="Basic and acidic residues" evidence="1">
    <location>
        <begin position="597"/>
        <end position="609"/>
    </location>
</feature>
<feature type="compositionally biased region" description="Gly residues" evidence="1">
    <location>
        <begin position="110"/>
        <end position="120"/>
    </location>
</feature>
<dbReference type="AlphaFoldDB" id="A0A9P0F2C6"/>
<feature type="region of interest" description="Disordered" evidence="1">
    <location>
        <begin position="172"/>
        <end position="205"/>
    </location>
</feature>
<feature type="region of interest" description="Disordered" evidence="1">
    <location>
        <begin position="1"/>
        <end position="47"/>
    </location>
</feature>
<feature type="region of interest" description="Disordered" evidence="1">
    <location>
        <begin position="402"/>
        <end position="423"/>
    </location>
</feature>
<feature type="compositionally biased region" description="Polar residues" evidence="1">
    <location>
        <begin position="844"/>
        <end position="862"/>
    </location>
</feature>
<dbReference type="EMBL" id="OU963865">
    <property type="protein sequence ID" value="CAH0388987.1"/>
    <property type="molecule type" value="Genomic_DNA"/>
</dbReference>
<feature type="region of interest" description="Disordered" evidence="1">
    <location>
        <begin position="101"/>
        <end position="154"/>
    </location>
</feature>
<gene>
    <name evidence="2" type="ORF">BEMITA_LOCUS7862</name>
</gene>
<feature type="compositionally biased region" description="Basic residues" evidence="1">
    <location>
        <begin position="683"/>
        <end position="694"/>
    </location>
</feature>
<accession>A0A9P0F2C6</accession>
<organism evidence="2 3">
    <name type="scientific">Bemisia tabaci</name>
    <name type="common">Sweetpotato whitefly</name>
    <name type="synonym">Aleurodes tabaci</name>
    <dbReference type="NCBI Taxonomy" id="7038"/>
    <lineage>
        <taxon>Eukaryota</taxon>
        <taxon>Metazoa</taxon>
        <taxon>Ecdysozoa</taxon>
        <taxon>Arthropoda</taxon>
        <taxon>Hexapoda</taxon>
        <taxon>Insecta</taxon>
        <taxon>Pterygota</taxon>
        <taxon>Neoptera</taxon>
        <taxon>Paraneoptera</taxon>
        <taxon>Hemiptera</taxon>
        <taxon>Sternorrhyncha</taxon>
        <taxon>Aleyrodoidea</taxon>
        <taxon>Aleyrodidae</taxon>
        <taxon>Aleyrodinae</taxon>
        <taxon>Bemisia</taxon>
    </lineage>
</organism>
<feature type="compositionally biased region" description="Polar residues" evidence="1">
    <location>
        <begin position="485"/>
        <end position="494"/>
    </location>
</feature>
<evidence type="ECO:0000313" key="2">
    <source>
        <dbReference type="EMBL" id="CAH0388987.1"/>
    </source>
</evidence>
<reference evidence="2" key="1">
    <citation type="submission" date="2021-12" db="EMBL/GenBank/DDBJ databases">
        <authorList>
            <person name="King R."/>
        </authorList>
    </citation>
    <scope>NUCLEOTIDE SEQUENCE</scope>
</reference>
<feature type="compositionally biased region" description="Polar residues" evidence="1">
    <location>
        <begin position="1"/>
        <end position="10"/>
    </location>
</feature>
<dbReference type="KEGG" id="btab:109031481"/>
<dbReference type="Proteomes" id="UP001152759">
    <property type="component" value="Chromosome 4"/>
</dbReference>
<keyword evidence="3" id="KW-1185">Reference proteome</keyword>
<feature type="compositionally biased region" description="Basic residues" evidence="1">
    <location>
        <begin position="132"/>
        <end position="142"/>
    </location>
</feature>
<feature type="region of interest" description="Disordered" evidence="1">
    <location>
        <begin position="474"/>
        <end position="515"/>
    </location>
</feature>
<feature type="compositionally biased region" description="Polar residues" evidence="1">
    <location>
        <begin position="761"/>
        <end position="784"/>
    </location>
</feature>
<protein>
    <submittedName>
        <fullName evidence="2">Uncharacterized protein</fullName>
    </submittedName>
</protein>
<feature type="compositionally biased region" description="Basic and acidic residues" evidence="1">
    <location>
        <begin position="695"/>
        <end position="709"/>
    </location>
</feature>
<feature type="region of interest" description="Disordered" evidence="1">
    <location>
        <begin position="260"/>
        <end position="288"/>
    </location>
</feature>
<feature type="region of interest" description="Disordered" evidence="1">
    <location>
        <begin position="549"/>
        <end position="633"/>
    </location>
</feature>
<feature type="compositionally biased region" description="Basic residues" evidence="1">
    <location>
        <begin position="585"/>
        <end position="595"/>
    </location>
</feature>
<proteinExistence type="predicted"/>